<accession>A0A2I1GQ56</accession>
<comment type="caution">
    <text evidence="1">The sequence shown here is derived from an EMBL/GenBank/DDBJ whole genome shotgun (WGS) entry which is preliminary data.</text>
</comment>
<sequence length="88" mass="10239">MRCAEIQTNQTKWLNNVLDKRKPPIIIDKARIVNENGPTIITHPKLTVSQFHENQFKARNTDLDNLSEFWQEICKPKDKYAGGMETLN</sequence>
<dbReference type="AlphaFoldDB" id="A0A2I1GQ56"/>
<gene>
    <name evidence="1" type="ORF">RhiirA4_404695</name>
</gene>
<name>A0A2I1GQ56_9GLOM</name>
<evidence type="ECO:0000313" key="2">
    <source>
        <dbReference type="Proteomes" id="UP000234323"/>
    </source>
</evidence>
<keyword evidence="2" id="KW-1185">Reference proteome</keyword>
<organism evidence="1 2">
    <name type="scientific">Rhizophagus irregularis</name>
    <dbReference type="NCBI Taxonomy" id="588596"/>
    <lineage>
        <taxon>Eukaryota</taxon>
        <taxon>Fungi</taxon>
        <taxon>Fungi incertae sedis</taxon>
        <taxon>Mucoromycota</taxon>
        <taxon>Glomeromycotina</taxon>
        <taxon>Glomeromycetes</taxon>
        <taxon>Glomerales</taxon>
        <taxon>Glomeraceae</taxon>
        <taxon>Rhizophagus</taxon>
    </lineage>
</organism>
<dbReference type="EMBL" id="LLXI01000665">
    <property type="protein sequence ID" value="PKY48735.1"/>
    <property type="molecule type" value="Genomic_DNA"/>
</dbReference>
<evidence type="ECO:0000313" key="1">
    <source>
        <dbReference type="EMBL" id="PKY48735.1"/>
    </source>
</evidence>
<protein>
    <submittedName>
        <fullName evidence="1">Uncharacterized protein</fullName>
    </submittedName>
</protein>
<reference evidence="1 2" key="1">
    <citation type="submission" date="2015-10" db="EMBL/GenBank/DDBJ databases">
        <title>Genome analyses suggest a sexual origin of heterokaryosis in a supposedly ancient asexual fungus.</title>
        <authorList>
            <person name="Ropars J."/>
            <person name="Sedzielewska K."/>
            <person name="Noel J."/>
            <person name="Charron P."/>
            <person name="Farinelli L."/>
            <person name="Marton T."/>
            <person name="Kruger M."/>
            <person name="Pelin A."/>
            <person name="Brachmann A."/>
            <person name="Corradi N."/>
        </authorList>
    </citation>
    <scope>NUCLEOTIDE SEQUENCE [LARGE SCALE GENOMIC DNA]</scope>
    <source>
        <strain evidence="1 2">A4</strain>
    </source>
</reference>
<dbReference type="Proteomes" id="UP000234323">
    <property type="component" value="Unassembled WGS sequence"/>
</dbReference>
<proteinExistence type="predicted"/>